<comment type="pathway">
    <text evidence="4">Carbohydrate biosynthesis; gluconeogenesis.</text>
</comment>
<dbReference type="AlphaFoldDB" id="A0A1I5M4S1"/>
<dbReference type="Proteomes" id="UP000321547">
    <property type="component" value="Unassembled WGS sequence"/>
</dbReference>
<dbReference type="InterPro" id="IPR009164">
    <property type="entry name" value="FBPtase_class3"/>
</dbReference>
<evidence type="ECO:0000256" key="1">
    <source>
        <dbReference type="ARBA" id="ARBA00022801"/>
    </source>
</evidence>
<dbReference type="GO" id="GO:0042132">
    <property type="term" value="F:fructose 1,6-bisphosphate 1-phosphatase activity"/>
    <property type="evidence" value="ECO:0007669"/>
    <property type="project" value="UniProtKB-UniRule"/>
</dbReference>
<dbReference type="Proteomes" id="UP000242243">
    <property type="component" value="Unassembled WGS sequence"/>
</dbReference>
<dbReference type="EMBL" id="FOXC01000004">
    <property type="protein sequence ID" value="SFP04529.1"/>
    <property type="molecule type" value="Genomic_DNA"/>
</dbReference>
<evidence type="ECO:0000313" key="7">
    <source>
        <dbReference type="Proteomes" id="UP000242243"/>
    </source>
</evidence>
<reference evidence="6 7" key="1">
    <citation type="submission" date="2016-10" db="EMBL/GenBank/DDBJ databases">
        <authorList>
            <person name="de Groot N.N."/>
        </authorList>
    </citation>
    <scope>NUCLEOTIDE SEQUENCE [LARGE SCALE GENOMIC DNA]</scope>
    <source>
        <strain evidence="6 7">DSM 17073</strain>
    </source>
</reference>
<dbReference type="STRING" id="306540.SAMN05421839_10427"/>
<evidence type="ECO:0000256" key="4">
    <source>
        <dbReference type="HAMAP-Rule" id="MF_01854"/>
    </source>
</evidence>
<evidence type="ECO:0000256" key="3">
    <source>
        <dbReference type="ARBA" id="ARBA00023277"/>
    </source>
</evidence>
<name>A0A1I5M4S1_9BACI</name>
<dbReference type="OrthoDB" id="9779903at2"/>
<keyword evidence="8" id="KW-1185">Reference proteome</keyword>
<comment type="cofactor">
    <cofactor evidence="4">
        <name>Mn(2+)</name>
        <dbReference type="ChEBI" id="CHEBI:29035"/>
    </cofactor>
</comment>
<dbReference type="UniPathway" id="UPA00138"/>
<keyword evidence="1 4" id="KW-0378">Hydrolase</keyword>
<dbReference type="GO" id="GO:0006094">
    <property type="term" value="P:gluconeogenesis"/>
    <property type="evidence" value="ECO:0007669"/>
    <property type="project" value="UniProtKB-UniRule"/>
</dbReference>
<dbReference type="PIRSF" id="PIRSF000906">
    <property type="entry name" value="FBPtase_Bacill"/>
    <property type="match status" value="1"/>
</dbReference>
<dbReference type="InterPro" id="IPR029052">
    <property type="entry name" value="Metallo-depent_PP-like"/>
</dbReference>
<organism evidence="6 7">
    <name type="scientific">Halolactibacillus halophilus</name>
    <dbReference type="NCBI Taxonomy" id="306540"/>
    <lineage>
        <taxon>Bacteria</taxon>
        <taxon>Bacillati</taxon>
        <taxon>Bacillota</taxon>
        <taxon>Bacilli</taxon>
        <taxon>Bacillales</taxon>
        <taxon>Bacillaceae</taxon>
        <taxon>Halolactibacillus</taxon>
    </lineage>
</organism>
<dbReference type="Gene3D" id="3.60.21.10">
    <property type="match status" value="1"/>
</dbReference>
<dbReference type="RefSeq" id="WP_089830161.1">
    <property type="nucleotide sequence ID" value="NZ_BJWI01000004.1"/>
</dbReference>
<keyword evidence="2 4" id="KW-0464">Manganese</keyword>
<evidence type="ECO:0000313" key="8">
    <source>
        <dbReference type="Proteomes" id="UP000321547"/>
    </source>
</evidence>
<protein>
    <recommendedName>
        <fullName evidence="4">Fructose-1,6-bisphosphatase class 3</fullName>
        <shortName evidence="4">FBPase class 3</shortName>
        <ecNumber evidence="4">3.1.3.11</ecNumber>
    </recommendedName>
    <alternativeName>
        <fullName evidence="4">D-fructose-1,6-bisphosphate 1-phosphohydrolase class 3</fullName>
    </alternativeName>
</protein>
<evidence type="ECO:0000256" key="2">
    <source>
        <dbReference type="ARBA" id="ARBA00023211"/>
    </source>
</evidence>
<reference evidence="5 8" key="2">
    <citation type="submission" date="2019-07" db="EMBL/GenBank/DDBJ databases">
        <title>Whole genome shotgun sequence of Halolactibacillus halophilus NBRC 100868.</title>
        <authorList>
            <person name="Hosoyama A."/>
            <person name="Uohara A."/>
            <person name="Ohji S."/>
            <person name="Ichikawa N."/>
        </authorList>
    </citation>
    <scope>NUCLEOTIDE SEQUENCE [LARGE SCALE GENOMIC DNA]</scope>
    <source>
        <strain evidence="5 8">NBRC 100868</strain>
    </source>
</reference>
<evidence type="ECO:0000313" key="5">
    <source>
        <dbReference type="EMBL" id="GEM01009.1"/>
    </source>
</evidence>
<dbReference type="EMBL" id="BJWI01000004">
    <property type="protein sequence ID" value="GEM01009.1"/>
    <property type="molecule type" value="Genomic_DNA"/>
</dbReference>
<comment type="catalytic activity">
    <reaction evidence="4">
        <text>beta-D-fructose 1,6-bisphosphate + H2O = beta-D-fructose 6-phosphate + phosphate</text>
        <dbReference type="Rhea" id="RHEA:11064"/>
        <dbReference type="ChEBI" id="CHEBI:15377"/>
        <dbReference type="ChEBI" id="CHEBI:32966"/>
        <dbReference type="ChEBI" id="CHEBI:43474"/>
        <dbReference type="ChEBI" id="CHEBI:57634"/>
        <dbReference type="EC" id="3.1.3.11"/>
    </reaction>
</comment>
<sequence length="643" mass="75313">MERKYLELLAEKYDTEEKVATEIINLEAILNLPKGTEHFVSDLHGEFQAFSHVLRNGSGKVKDKIEELFKDQLSKEAMNDLAAFVYYPEQKLKMMKQQFDDQQELYQWYEDVIEKLISLTSYTSSKYTRSKLRKALPKAFIYIIEELLYKVDLLENKKEYYRKIIQQIISLNQADKLIVGLCYTIQQLVVDHLHVVGDIYDRGPKPDKIMETLIDHHSVDVQWGNHDVLWLGAYSGSKVNLANIIRICARYNNLDIIEDRYGINLRPLQMLANRYFDDHPAFRPKLQPGEELTDDEILEITKMHQAITMIQFKLELPIIKRRPSFNLEHRRVLEFIDYEKETIELDGKTYPLKSPCFQTVDPENPSALLEEEERVINQLLFNVQHSEKLTRHMEFLMKKGNFYLRYNGNLLIHGCIPLNDDGRFASFEIEGKTYRGKALLDQFESLLRDSYQNKHITDDLATDMAWYMWTGEHSSLFGKKEMTTFERYFIEDKATHKERKNAYYYLREDEQVVRNILAAFGLDPETGHIINGHTPVKEIEGENPIKANGKMIVIDGGFSKAYQKTTGIAGYTLVYNSYGIELVAHHYFHSKQDVIKNGTDVLSKKRLVDKELRRKKVRETNIGEKLIQEIEYLKKLLDGKYVR</sequence>
<gene>
    <name evidence="4 5" type="primary">fbp</name>
    <name evidence="5" type="ORF">HHA03_05410</name>
    <name evidence="6" type="ORF">SAMN05421839_10427</name>
</gene>
<dbReference type="EC" id="3.1.3.11" evidence="4"/>
<evidence type="ECO:0000313" key="6">
    <source>
        <dbReference type="EMBL" id="SFP04529.1"/>
    </source>
</evidence>
<keyword evidence="3 4" id="KW-0119">Carbohydrate metabolism</keyword>
<dbReference type="HAMAP" id="MF_01854">
    <property type="entry name" value="FBPase_class3"/>
    <property type="match status" value="1"/>
</dbReference>
<proteinExistence type="inferred from homology"/>
<dbReference type="Pfam" id="PF06874">
    <property type="entry name" value="FBPase_2"/>
    <property type="match status" value="1"/>
</dbReference>
<accession>A0A1I5M4S1</accession>
<dbReference type="SUPFAM" id="SSF56300">
    <property type="entry name" value="Metallo-dependent phosphatases"/>
    <property type="match status" value="2"/>
</dbReference>
<comment type="similarity">
    <text evidence="4">Belongs to the FBPase class 3 family.</text>
</comment>